<reference evidence="2 3" key="1">
    <citation type="submission" date="2019-04" db="EMBL/GenBank/DDBJ databases">
        <authorList>
            <person name="Grouzdev D.S."/>
            <person name="Nazina T.N."/>
        </authorList>
    </citation>
    <scope>NUCLEOTIDE SEQUENCE [LARGE SCALE GENOMIC DNA]</scope>
    <source>
        <strain evidence="2 3">SHC 3-19</strain>
    </source>
</reference>
<keyword evidence="3" id="KW-1185">Reference proteome</keyword>
<feature type="transmembrane region" description="Helical" evidence="1">
    <location>
        <begin position="196"/>
        <end position="214"/>
    </location>
</feature>
<keyword evidence="1" id="KW-0812">Transmembrane</keyword>
<comment type="caution">
    <text evidence="2">The sequence shown here is derived from an EMBL/GenBank/DDBJ whole genome shotgun (WGS) entry which is preliminary data.</text>
</comment>
<feature type="transmembrane region" description="Helical" evidence="1">
    <location>
        <begin position="46"/>
        <end position="73"/>
    </location>
</feature>
<evidence type="ECO:0008006" key="4">
    <source>
        <dbReference type="Google" id="ProtNLM"/>
    </source>
</evidence>
<protein>
    <recommendedName>
        <fullName evidence="4">Flippase-like domain-containing protein</fullName>
    </recommendedName>
</protein>
<dbReference type="AlphaFoldDB" id="A0A5R9PBI1"/>
<evidence type="ECO:0000256" key="1">
    <source>
        <dbReference type="SAM" id="Phobius"/>
    </source>
</evidence>
<dbReference type="RefSeq" id="WP_138349517.1">
    <property type="nucleotide sequence ID" value="NZ_SROY01000006.1"/>
</dbReference>
<keyword evidence="1" id="KW-1133">Transmembrane helix</keyword>
<feature type="transmembrane region" description="Helical" evidence="1">
    <location>
        <begin position="132"/>
        <end position="149"/>
    </location>
</feature>
<name>A0A5R9PBI1_9GAMM</name>
<dbReference type="Proteomes" id="UP000308508">
    <property type="component" value="Unassembled WGS sequence"/>
</dbReference>
<keyword evidence="1" id="KW-0472">Membrane</keyword>
<feature type="transmembrane region" description="Helical" evidence="1">
    <location>
        <begin position="266"/>
        <end position="292"/>
    </location>
</feature>
<organism evidence="2 3">
    <name type="scientific">Thermomonas fusca</name>
    <dbReference type="NCBI Taxonomy" id="215690"/>
    <lineage>
        <taxon>Bacteria</taxon>
        <taxon>Pseudomonadati</taxon>
        <taxon>Pseudomonadota</taxon>
        <taxon>Gammaproteobacteria</taxon>
        <taxon>Lysobacterales</taxon>
        <taxon>Lysobacteraceae</taxon>
        <taxon>Thermomonas</taxon>
    </lineage>
</organism>
<feature type="transmembrane region" description="Helical" evidence="1">
    <location>
        <begin position="156"/>
        <end position="176"/>
    </location>
</feature>
<proteinExistence type="predicted"/>
<accession>A0A5R9PBI1</accession>
<gene>
    <name evidence="2" type="ORF">E5S66_11830</name>
</gene>
<feature type="transmembrane region" description="Helical" evidence="1">
    <location>
        <begin position="226"/>
        <end position="246"/>
    </location>
</feature>
<sequence length="299" mass="32688">MNTGERKTWRSVLPVIQVALEVALIVFFICYAALNWAEILSVVARLSLVGLMFCMAAYSAAHFLAVAAATSLLESLGQARPYKMLLGIHWRRLPAKYLPGGIWHTVGRGSDLVGNGVPMRQVAELLTVEQLLSIWWSGFLGLALAGIAFDGEVRMVALTLSAVWIAATTLVLGWLWRSPAYARLASAVLRPRVWLSYVGGWALLASAFTAYLKVGAVTIDNPLQVAASYLVSWMLGALAFFAPQGMGVFEFAMSKAVSGPGGIESGLLWFIGAYRIVVLFADFSAWCMWLAWRQATRFF</sequence>
<evidence type="ECO:0000313" key="2">
    <source>
        <dbReference type="EMBL" id="TLX20894.1"/>
    </source>
</evidence>
<dbReference type="EMBL" id="SROY01000006">
    <property type="protein sequence ID" value="TLX20894.1"/>
    <property type="molecule type" value="Genomic_DNA"/>
</dbReference>
<evidence type="ECO:0000313" key="3">
    <source>
        <dbReference type="Proteomes" id="UP000308508"/>
    </source>
</evidence>
<feature type="transmembrane region" description="Helical" evidence="1">
    <location>
        <begin position="12"/>
        <end position="34"/>
    </location>
</feature>